<name>A0AAE7C007_9STAP</name>
<gene>
    <name evidence="1" type="ORF">GTN30_06550</name>
</gene>
<evidence type="ECO:0000313" key="1">
    <source>
        <dbReference type="EMBL" id="QIH78328.1"/>
    </source>
</evidence>
<dbReference type="Proteomes" id="UP000501122">
    <property type="component" value="Chromosome"/>
</dbReference>
<dbReference type="RefSeq" id="WP_164953449.1">
    <property type="nucleotide sequence ID" value="NZ_CP047363.1"/>
</dbReference>
<sequence length="169" mass="19977">MTTLKINGKEVKTNGYFATDGRRYFILEDDNDMNKVPKDVYEIIDINELEKDWEEYGEKNNYSYINNWKLTEGYVDQASQRVGKYDEETVYHREPVVFEGFLKPDTNYEKLVKFLDGRETKIEVKVERLGEEAKVIINNGKGVKEITTNNRTYDNYYVQALIIKMEREA</sequence>
<proteinExistence type="predicted"/>
<protein>
    <submittedName>
        <fullName evidence="1">Uncharacterized protein</fullName>
    </submittedName>
</protein>
<accession>A0AAE7C007</accession>
<organism evidence="1 2">
    <name type="scientific">Macrococcoides canis</name>
    <dbReference type="NCBI Taxonomy" id="1855823"/>
    <lineage>
        <taxon>Bacteria</taxon>
        <taxon>Bacillati</taxon>
        <taxon>Bacillota</taxon>
        <taxon>Bacilli</taxon>
        <taxon>Bacillales</taxon>
        <taxon>Staphylococcaceae</taxon>
        <taxon>Macrococcoides</taxon>
    </lineage>
</organism>
<dbReference type="EMBL" id="CP047363">
    <property type="protein sequence ID" value="QIH78328.1"/>
    <property type="molecule type" value="Genomic_DNA"/>
</dbReference>
<evidence type="ECO:0000313" key="2">
    <source>
        <dbReference type="Proteomes" id="UP000501122"/>
    </source>
</evidence>
<reference evidence="1" key="1">
    <citation type="journal article" date="2020" name="Antimicrob. Agents Chemother.">
        <title>The novel macrolide resistance genes mef(D), msr(F) and msr(H) are present on resistance islands in Macrococcus canis, Macrococcus caseolyticus and Staphylococcus aureus.</title>
        <authorList>
            <person name="Schwendener S."/>
            <person name="Dona V."/>
            <person name="Perreten V."/>
        </authorList>
    </citation>
    <scope>NUCLEOTIDE SEQUENCE</scope>
    <source>
        <strain evidence="1">Epi0076A</strain>
    </source>
</reference>
<dbReference type="AlphaFoldDB" id="A0AAE7C007"/>